<dbReference type="EMBL" id="JADIKL010000009">
    <property type="protein sequence ID" value="MFK2932098.1"/>
    <property type="molecule type" value="Genomic_DNA"/>
</dbReference>
<dbReference type="Proteomes" id="UP001620397">
    <property type="component" value="Unassembled WGS sequence"/>
</dbReference>
<dbReference type="InterPro" id="IPR050680">
    <property type="entry name" value="YpeA/RimI_acetyltransf"/>
</dbReference>
<dbReference type="PANTHER" id="PTHR43420:SF47">
    <property type="entry name" value="N-ACETYLTRANSFERASE DOMAIN-CONTAINING PROTEIN"/>
    <property type="match status" value="1"/>
</dbReference>
<gene>
    <name evidence="4" type="ORF">ISP14_15040</name>
</gene>
<comment type="caution">
    <text evidence="4">The sequence shown here is derived from an EMBL/GenBank/DDBJ whole genome shotgun (WGS) entry which is preliminary data.</text>
</comment>
<evidence type="ECO:0000256" key="1">
    <source>
        <dbReference type="ARBA" id="ARBA00022679"/>
    </source>
</evidence>
<dbReference type="SUPFAM" id="SSF55729">
    <property type="entry name" value="Acyl-CoA N-acyltransferases (Nat)"/>
    <property type="match status" value="1"/>
</dbReference>
<keyword evidence="5" id="KW-1185">Reference proteome</keyword>
<dbReference type="InterPro" id="IPR000182">
    <property type="entry name" value="GNAT_dom"/>
</dbReference>
<dbReference type="InterPro" id="IPR014985">
    <property type="entry name" value="WbqC"/>
</dbReference>
<keyword evidence="2" id="KW-0012">Acyltransferase</keyword>
<dbReference type="Pfam" id="PF00583">
    <property type="entry name" value="Acetyltransf_1"/>
    <property type="match status" value="1"/>
</dbReference>
<evidence type="ECO:0000313" key="5">
    <source>
        <dbReference type="Proteomes" id="UP001620397"/>
    </source>
</evidence>
<dbReference type="PANTHER" id="PTHR43420">
    <property type="entry name" value="ACETYLTRANSFERASE"/>
    <property type="match status" value="1"/>
</dbReference>
<organism evidence="4 5">
    <name type="scientific">Dyella agri</name>
    <dbReference type="NCBI Taxonomy" id="1926869"/>
    <lineage>
        <taxon>Bacteria</taxon>
        <taxon>Pseudomonadati</taxon>
        <taxon>Pseudomonadota</taxon>
        <taxon>Gammaproteobacteria</taxon>
        <taxon>Lysobacterales</taxon>
        <taxon>Rhodanobacteraceae</taxon>
        <taxon>Dyella</taxon>
    </lineage>
</organism>
<accession>A0ABW8KMI6</accession>
<evidence type="ECO:0000256" key="2">
    <source>
        <dbReference type="ARBA" id="ARBA00023315"/>
    </source>
</evidence>
<feature type="domain" description="N-acetyltransferase" evidence="3">
    <location>
        <begin position="1"/>
        <end position="141"/>
    </location>
</feature>
<sequence>MIATHEIVSTLAPLNGVFFHVGDLEEYARKVTTAGKSLVTRAEGAGELQSYVLFYDNQPELFVSMVWTCPRCRGQGLAEALLQRLIRSTGKDIVLHVHQDNPATKLYEKLGFVDEGGTGATRTLRLRRRVAIMQPYVFPYIGYFHLAQASDLFVFYDDVQYTTRGWINRNRILLNGTDHLFTVPVAGASQSKTIGETMQACDAAWTDRFYRTLQHAYRKAPEFARAMEPVMAAFSTPGDSIADLAIRSIEAVHDYLGLPFRHTRSSACAPDTRGLERADRLIEITRDLGYAAYVNAPGGATLYEKGYFAERGVELGFVESGEVSYRQYAADSFVPSLSIIDVLMFNDIATVKDLLRRYHVA</sequence>
<dbReference type="PROSITE" id="PS51186">
    <property type="entry name" value="GNAT"/>
    <property type="match status" value="1"/>
</dbReference>
<dbReference type="InterPro" id="IPR016181">
    <property type="entry name" value="Acyl_CoA_acyltransferase"/>
</dbReference>
<protein>
    <submittedName>
        <fullName evidence="4">WbqC family protein</fullName>
    </submittedName>
</protein>
<name>A0ABW8KMI6_9GAMM</name>
<reference evidence="4 5" key="1">
    <citation type="submission" date="2020-10" db="EMBL/GenBank/DDBJ databases">
        <title>Phylogeny of dyella-like bacteria.</title>
        <authorList>
            <person name="Fu J."/>
        </authorList>
    </citation>
    <scope>NUCLEOTIDE SEQUENCE [LARGE SCALE GENOMIC DNA]</scope>
    <source>
        <strain evidence="4 5">DKC-1</strain>
    </source>
</reference>
<proteinExistence type="predicted"/>
<evidence type="ECO:0000259" key="3">
    <source>
        <dbReference type="PROSITE" id="PS51186"/>
    </source>
</evidence>
<dbReference type="CDD" id="cd04301">
    <property type="entry name" value="NAT_SF"/>
    <property type="match status" value="1"/>
</dbReference>
<evidence type="ECO:0000313" key="4">
    <source>
        <dbReference type="EMBL" id="MFK2932098.1"/>
    </source>
</evidence>
<dbReference type="Pfam" id="PF08889">
    <property type="entry name" value="WbqC"/>
    <property type="match status" value="1"/>
</dbReference>
<keyword evidence="1" id="KW-0808">Transferase</keyword>
<dbReference type="Gene3D" id="3.40.630.30">
    <property type="match status" value="1"/>
</dbReference>